<dbReference type="PROSITE" id="PS00517">
    <property type="entry name" value="RNASE_3_1"/>
    <property type="match status" value="1"/>
</dbReference>
<dbReference type="RefSeq" id="XP_043050161.1">
    <property type="nucleotide sequence ID" value="XM_043194964.1"/>
</dbReference>
<evidence type="ECO:0000259" key="11">
    <source>
        <dbReference type="PROSITE" id="PS50142"/>
    </source>
</evidence>
<proteinExistence type="inferred from homology"/>
<feature type="domain" description="RNase III" evidence="11">
    <location>
        <begin position="159"/>
        <end position="281"/>
    </location>
</feature>
<name>A0A9P7VAX9_9ASCO</name>
<dbReference type="InterPro" id="IPR011907">
    <property type="entry name" value="RNase_III"/>
</dbReference>
<dbReference type="GO" id="GO:0006364">
    <property type="term" value="P:rRNA processing"/>
    <property type="evidence" value="ECO:0007669"/>
    <property type="project" value="InterPro"/>
</dbReference>
<dbReference type="GO" id="GO:0034475">
    <property type="term" value="P:U4 snRNA 3'-end processing"/>
    <property type="evidence" value="ECO:0007669"/>
    <property type="project" value="UniProtKB-ARBA"/>
</dbReference>
<sequence length="509" mass="57185">MNDLKTKRDPPAQEETRDLKKARVQEIPKITEFQIQQIEHHTRTLQKSLKYLIENAPDYLQYQQILQAPETDDIVKFSMRKPLLHLASVVKSKWETHGQVGVQQIIDGDIDLTPEERNELSKVSSNQKMSSVSQVSTSAAAPNYTTTTPIRGMPPLPEINDPDLRQRVFIHKSTYTNKLYLNPGEIIGAHNERLEFLGDSVLNHLVTKMIFERFPEASEGELSNLRSLLVKNSVLTELSLKYGFDKQLKSTINESDLRDGKQKIYADIFEAYIGALAQDGKTPEAIQDWLSQLMEGLVKEYEYSTQQKEPINRDAKTELYSMIGTASSHPIYEVEQMGDGSRIPFVICCKMGEEILGRGVAPGNKEAGLRAAMSALKNRDLLAKYSHLRLLLDRDASVVKKTQTNDVNNTNVNNSKTSDKDGLFPITADSAIPLITDAKNQLYPYFQRIGVNPEYVYSKVGDHYMCQLVVKGKVYGLAYALSKKVASQRAASIFIADQGALHAMLDRAS</sequence>
<dbReference type="InterPro" id="IPR014720">
    <property type="entry name" value="dsRBD_dom"/>
</dbReference>
<evidence type="ECO:0000256" key="3">
    <source>
        <dbReference type="ARBA" id="ARBA00012177"/>
    </source>
</evidence>
<dbReference type="GO" id="GO:0003725">
    <property type="term" value="F:double-stranded RNA binding"/>
    <property type="evidence" value="ECO:0007669"/>
    <property type="project" value="InterPro"/>
</dbReference>
<dbReference type="InterPro" id="IPR040540">
    <property type="entry name" value="RNase_3_N"/>
</dbReference>
<dbReference type="SMART" id="SM00358">
    <property type="entry name" value="DSRM"/>
    <property type="match status" value="2"/>
</dbReference>
<keyword evidence="5" id="KW-0255">Endonuclease</keyword>
<dbReference type="Gene3D" id="3.30.160.20">
    <property type="match status" value="2"/>
</dbReference>
<organism evidence="12 13">
    <name type="scientific">Scheffersomyces spartinae</name>
    <dbReference type="NCBI Taxonomy" id="45513"/>
    <lineage>
        <taxon>Eukaryota</taxon>
        <taxon>Fungi</taxon>
        <taxon>Dikarya</taxon>
        <taxon>Ascomycota</taxon>
        <taxon>Saccharomycotina</taxon>
        <taxon>Pichiomycetes</taxon>
        <taxon>Debaryomycetaceae</taxon>
        <taxon>Scheffersomyces</taxon>
    </lineage>
</organism>
<keyword evidence="7 8" id="KW-0694">RNA-binding</keyword>
<protein>
    <recommendedName>
        <fullName evidence="3">ribonuclease III</fullName>
        <ecNumber evidence="3">3.1.26.3</ecNumber>
    </recommendedName>
</protein>
<accession>A0A9P7VAX9</accession>
<feature type="compositionally biased region" description="Low complexity" evidence="9">
    <location>
        <begin position="130"/>
        <end position="141"/>
    </location>
</feature>
<dbReference type="FunFam" id="1.10.1520.10:FF:000001">
    <property type="entry name" value="Ribonuclease 3"/>
    <property type="match status" value="1"/>
</dbReference>
<comment type="catalytic activity">
    <reaction evidence="1">
        <text>Endonucleolytic cleavage to 5'-phosphomonoester.</text>
        <dbReference type="EC" id="3.1.26.3"/>
    </reaction>
</comment>
<dbReference type="PANTHER" id="PTHR11207:SF0">
    <property type="entry name" value="RIBONUCLEASE 3"/>
    <property type="match status" value="1"/>
</dbReference>
<keyword evidence="6" id="KW-0378">Hydrolase</keyword>
<dbReference type="SUPFAM" id="SSF69065">
    <property type="entry name" value="RNase III domain-like"/>
    <property type="match status" value="1"/>
</dbReference>
<evidence type="ECO:0000256" key="8">
    <source>
        <dbReference type="PROSITE-ProRule" id="PRU00266"/>
    </source>
</evidence>
<evidence type="ECO:0000256" key="4">
    <source>
        <dbReference type="ARBA" id="ARBA00022722"/>
    </source>
</evidence>
<reference evidence="12" key="1">
    <citation type="submission" date="2021-03" db="EMBL/GenBank/DDBJ databases">
        <authorList>
            <person name="Palmer J.M."/>
        </authorList>
    </citation>
    <scope>NUCLEOTIDE SEQUENCE</scope>
    <source>
        <strain evidence="12">ARV_011</strain>
    </source>
</reference>
<dbReference type="GO" id="GO:0030847">
    <property type="term" value="P:termination of RNA polymerase II transcription, exosome-dependent"/>
    <property type="evidence" value="ECO:0007669"/>
    <property type="project" value="UniProtKB-ARBA"/>
</dbReference>
<dbReference type="EMBL" id="JAHMUF010000006">
    <property type="protein sequence ID" value="KAG7194614.1"/>
    <property type="molecule type" value="Genomic_DNA"/>
</dbReference>
<dbReference type="SUPFAM" id="SSF54768">
    <property type="entry name" value="dsRNA-binding domain-like"/>
    <property type="match status" value="2"/>
</dbReference>
<dbReference type="SMART" id="SM00535">
    <property type="entry name" value="RIBOc"/>
    <property type="match status" value="1"/>
</dbReference>
<dbReference type="InterPro" id="IPR036389">
    <property type="entry name" value="RNase_III_sf"/>
</dbReference>
<dbReference type="PANTHER" id="PTHR11207">
    <property type="entry name" value="RIBONUCLEASE III"/>
    <property type="match status" value="1"/>
</dbReference>
<dbReference type="CDD" id="cd00593">
    <property type="entry name" value="RIBOc"/>
    <property type="match status" value="1"/>
</dbReference>
<dbReference type="GeneID" id="66117664"/>
<feature type="domain" description="DRBM" evidence="10">
    <location>
        <begin position="314"/>
        <end position="381"/>
    </location>
</feature>
<dbReference type="Pfam" id="PF18497">
    <property type="entry name" value="RNase_3_N"/>
    <property type="match status" value="1"/>
</dbReference>
<dbReference type="InterPro" id="IPR000999">
    <property type="entry name" value="RNase_III_dom"/>
</dbReference>
<dbReference type="Pfam" id="PF00035">
    <property type="entry name" value="dsrm"/>
    <property type="match status" value="2"/>
</dbReference>
<dbReference type="Gene3D" id="1.10.1520.10">
    <property type="entry name" value="Ribonuclease III domain"/>
    <property type="match status" value="1"/>
</dbReference>
<dbReference type="Pfam" id="PF00636">
    <property type="entry name" value="Ribonuclease_3"/>
    <property type="match status" value="1"/>
</dbReference>
<dbReference type="GO" id="GO:0004525">
    <property type="term" value="F:ribonuclease III activity"/>
    <property type="evidence" value="ECO:0007669"/>
    <property type="project" value="UniProtKB-EC"/>
</dbReference>
<comment type="caution">
    <text evidence="12">The sequence shown here is derived from an EMBL/GenBank/DDBJ whole genome shotgun (WGS) entry which is preliminary data.</text>
</comment>
<dbReference type="CDD" id="cd19876">
    <property type="entry name" value="DSRM_RNT1p-like"/>
    <property type="match status" value="1"/>
</dbReference>
<evidence type="ECO:0000256" key="5">
    <source>
        <dbReference type="ARBA" id="ARBA00022759"/>
    </source>
</evidence>
<dbReference type="GO" id="GO:0005654">
    <property type="term" value="C:nucleoplasm"/>
    <property type="evidence" value="ECO:0007669"/>
    <property type="project" value="TreeGrafter"/>
</dbReference>
<feature type="region of interest" description="Disordered" evidence="9">
    <location>
        <begin position="122"/>
        <end position="157"/>
    </location>
</feature>
<dbReference type="OrthoDB" id="2392202at2759"/>
<dbReference type="EC" id="3.1.26.3" evidence="3"/>
<dbReference type="HAMAP" id="MF_00104">
    <property type="entry name" value="RNase_III"/>
    <property type="match status" value="1"/>
</dbReference>
<evidence type="ECO:0000313" key="12">
    <source>
        <dbReference type="EMBL" id="KAG7194614.1"/>
    </source>
</evidence>
<comment type="similarity">
    <text evidence="2">Belongs to the ribonuclease III family.</text>
</comment>
<evidence type="ECO:0000256" key="7">
    <source>
        <dbReference type="ARBA" id="ARBA00022884"/>
    </source>
</evidence>
<dbReference type="Proteomes" id="UP000790833">
    <property type="component" value="Unassembled WGS sequence"/>
</dbReference>
<evidence type="ECO:0000313" key="13">
    <source>
        <dbReference type="Proteomes" id="UP000790833"/>
    </source>
</evidence>
<dbReference type="InterPro" id="IPR044449">
    <property type="entry name" value="Rnt1/Pac1_DSRM_fungi"/>
</dbReference>
<evidence type="ECO:0000256" key="9">
    <source>
        <dbReference type="SAM" id="MobiDB-lite"/>
    </source>
</evidence>
<evidence type="ECO:0000256" key="2">
    <source>
        <dbReference type="ARBA" id="ARBA00010183"/>
    </source>
</evidence>
<keyword evidence="13" id="KW-1185">Reference proteome</keyword>
<evidence type="ECO:0000259" key="10">
    <source>
        <dbReference type="PROSITE" id="PS50137"/>
    </source>
</evidence>
<evidence type="ECO:0000256" key="6">
    <source>
        <dbReference type="ARBA" id="ARBA00022801"/>
    </source>
</evidence>
<dbReference type="AlphaFoldDB" id="A0A9P7VAX9"/>
<keyword evidence="4" id="KW-0540">Nuclease</keyword>
<gene>
    <name evidence="12" type="ORF">KQ657_004290</name>
</gene>
<dbReference type="GO" id="GO:0034963">
    <property type="term" value="P:box C/D sno(s)RNA processing"/>
    <property type="evidence" value="ECO:0007669"/>
    <property type="project" value="UniProtKB-ARBA"/>
</dbReference>
<evidence type="ECO:0000256" key="1">
    <source>
        <dbReference type="ARBA" id="ARBA00000109"/>
    </source>
</evidence>
<dbReference type="PROSITE" id="PS50142">
    <property type="entry name" value="RNASE_3_2"/>
    <property type="match status" value="1"/>
</dbReference>
<dbReference type="PROSITE" id="PS50137">
    <property type="entry name" value="DS_RBD"/>
    <property type="match status" value="1"/>
</dbReference>